<reference evidence="4 5" key="1">
    <citation type="journal article" date="2014" name="ISME J.">
        <title>Candidatus Competibacter-lineage genomes retrieved from metagenomes reveal functional metabolic diversity.</title>
        <authorList>
            <person name="McIlroy S.J."/>
            <person name="Albertsen M."/>
            <person name="Andresen E.K."/>
            <person name="Saunders A.M."/>
            <person name="Kristiansen R."/>
            <person name="Stokholm-Bjerregaard M."/>
            <person name="Nielsen K.L."/>
            <person name="Nielsen P.H."/>
        </authorList>
    </citation>
    <scope>NUCLEOTIDE SEQUENCE [LARGE SCALE GENOMIC DNA]</scope>
    <source>
        <strain evidence="4 5">Run_B_J11</strain>
    </source>
</reference>
<dbReference type="Pfam" id="PF13005">
    <property type="entry name" value="zf-IS66"/>
    <property type="match status" value="1"/>
</dbReference>
<feature type="domain" description="Transposase IS66 zinc-finger binding" evidence="2">
    <location>
        <begin position="115"/>
        <end position="159"/>
    </location>
</feature>
<sequence>MNIRLPTREEIHIAFVQGEAAVMDLFLGVSQQMEELAGQLEKQSVALRELQARLEKNSHNSSKPPSSDGYSKQKRTESLRKRGQKPNGGQPGHEGSTLKRSEHPEHTELHPVVECEQCGTSLNDVDVTGYEERQVFDIPAIRIEVTAHQGEIKICPRCGVENRGVFPDGVKRPVQYGNGVKTWAAYFQTQHFVPVERTAQIFEDLLHHRIAEGTLIKAGQE</sequence>
<dbReference type="InterPro" id="IPR045618">
    <property type="entry name" value="DUF6444"/>
</dbReference>
<evidence type="ECO:0000259" key="3">
    <source>
        <dbReference type="Pfam" id="PF20042"/>
    </source>
</evidence>
<dbReference type="Pfam" id="PF20042">
    <property type="entry name" value="DUF6444"/>
    <property type="match status" value="1"/>
</dbReference>
<evidence type="ECO:0000256" key="1">
    <source>
        <dbReference type="SAM" id="MobiDB-lite"/>
    </source>
</evidence>
<name>A0A7U7G7L1_9GAMM</name>
<feature type="region of interest" description="Disordered" evidence="1">
    <location>
        <begin position="55"/>
        <end position="112"/>
    </location>
</feature>
<dbReference type="InterPro" id="IPR052344">
    <property type="entry name" value="Transposase-related"/>
</dbReference>
<feature type="domain" description="DUF6444" evidence="3">
    <location>
        <begin position="30"/>
        <end position="97"/>
    </location>
</feature>
<dbReference type="PANTHER" id="PTHR33678:SF1">
    <property type="entry name" value="BLL1576 PROTEIN"/>
    <property type="match status" value="1"/>
</dbReference>
<evidence type="ECO:0000259" key="2">
    <source>
        <dbReference type="Pfam" id="PF13005"/>
    </source>
</evidence>
<evidence type="ECO:0000313" key="5">
    <source>
        <dbReference type="Proteomes" id="UP000019184"/>
    </source>
</evidence>
<protein>
    <recommendedName>
        <fullName evidence="6">IS66 family transposase</fullName>
    </recommendedName>
</protein>
<keyword evidence="5" id="KW-1185">Reference proteome</keyword>
<accession>A0A7U7G7L1</accession>
<dbReference type="PANTHER" id="PTHR33678">
    <property type="entry name" value="BLL1576 PROTEIN"/>
    <property type="match status" value="1"/>
</dbReference>
<dbReference type="RefSeq" id="WP_051497285.1">
    <property type="nucleotide sequence ID" value="NZ_CBTK010000023.1"/>
</dbReference>
<gene>
    <name evidence="4" type="ORF">BN874_1190013</name>
</gene>
<comment type="caution">
    <text evidence="4">The sequence shown here is derived from an EMBL/GenBank/DDBJ whole genome shotgun (WGS) entry which is preliminary data.</text>
</comment>
<evidence type="ECO:0008006" key="6">
    <source>
        <dbReference type="Google" id="ProtNLM"/>
    </source>
</evidence>
<organism evidence="4 5">
    <name type="scientific">Candidatus Contendobacter odensis Run_B_J11</name>
    <dbReference type="NCBI Taxonomy" id="1400861"/>
    <lineage>
        <taxon>Bacteria</taxon>
        <taxon>Pseudomonadati</taxon>
        <taxon>Pseudomonadota</taxon>
        <taxon>Gammaproteobacteria</taxon>
        <taxon>Candidatus Competibacteraceae</taxon>
        <taxon>Candidatus Contendibacter</taxon>
    </lineage>
</organism>
<evidence type="ECO:0000313" key="4">
    <source>
        <dbReference type="EMBL" id="CDH43347.1"/>
    </source>
</evidence>
<dbReference type="AlphaFoldDB" id="A0A7U7G7L1"/>
<dbReference type="Proteomes" id="UP000019184">
    <property type="component" value="Unassembled WGS sequence"/>
</dbReference>
<feature type="compositionally biased region" description="Basic and acidic residues" evidence="1">
    <location>
        <begin position="96"/>
        <end position="112"/>
    </location>
</feature>
<dbReference type="InterPro" id="IPR024474">
    <property type="entry name" value="Znf_dom_IS66"/>
</dbReference>
<dbReference type="EMBL" id="CBTK010000023">
    <property type="protein sequence ID" value="CDH43347.1"/>
    <property type="molecule type" value="Genomic_DNA"/>
</dbReference>
<proteinExistence type="predicted"/>